<dbReference type="AlphaFoldDB" id="A0AAJ0A3Y1"/>
<name>A0AAJ0A3Y1_9PEZI</name>
<evidence type="ECO:0000313" key="3">
    <source>
        <dbReference type="Proteomes" id="UP001243989"/>
    </source>
</evidence>
<evidence type="ECO:0000256" key="1">
    <source>
        <dbReference type="SAM" id="MobiDB-lite"/>
    </source>
</evidence>
<dbReference type="RefSeq" id="XP_060452074.1">
    <property type="nucleotide sequence ID" value="XM_060594456.1"/>
</dbReference>
<evidence type="ECO:0000313" key="2">
    <source>
        <dbReference type="EMBL" id="KAK1656030.1"/>
    </source>
</evidence>
<accession>A0AAJ0A3Y1</accession>
<comment type="caution">
    <text evidence="2">The sequence shown here is derived from an EMBL/GenBank/DDBJ whole genome shotgun (WGS) entry which is preliminary data.</text>
</comment>
<protein>
    <submittedName>
        <fullName evidence="2">Uncharacterized protein</fullName>
    </submittedName>
</protein>
<sequence>MWSPADKPSPQSALNKVNTSKMSSASDQPPSEEAESTPIGEHSRATVKISTRVAVQLKNEWNEAGAKFAFLVHPTTKPFRLLKSGTTALVNLNQKSEGPLDNPLITIQPVQHTETGLTYVLPWVDAGVDVPAQFLRIGVRIVKDFGPGVPEFDNMAPKISTMTNTKTNTNTPQSENESFKAGDMAVCDHFAIDVPDILLIKKLGISPTKYSGGYYISGVEQAIPRDFVEYGLQMGGPVTVKN</sequence>
<dbReference type="Proteomes" id="UP001243989">
    <property type="component" value="Unassembled WGS sequence"/>
</dbReference>
<proteinExistence type="predicted"/>
<reference evidence="2" key="1">
    <citation type="submission" date="2021-06" db="EMBL/GenBank/DDBJ databases">
        <title>Comparative genomics, transcriptomics and evolutionary studies reveal genomic signatures of adaptation to plant cell wall in hemibiotrophic fungi.</title>
        <authorList>
            <consortium name="DOE Joint Genome Institute"/>
            <person name="Baroncelli R."/>
            <person name="Diaz J.F."/>
            <person name="Benocci T."/>
            <person name="Peng M."/>
            <person name="Battaglia E."/>
            <person name="Haridas S."/>
            <person name="Andreopoulos W."/>
            <person name="Labutti K."/>
            <person name="Pangilinan J."/>
            <person name="Floch G.L."/>
            <person name="Makela M.R."/>
            <person name="Henrissat B."/>
            <person name="Grigoriev I.V."/>
            <person name="Crouch J.A."/>
            <person name="De Vries R.P."/>
            <person name="Sukno S.A."/>
            <person name="Thon M.R."/>
        </authorList>
    </citation>
    <scope>NUCLEOTIDE SEQUENCE</scope>
    <source>
        <strain evidence="2">CBS 102054</strain>
    </source>
</reference>
<feature type="region of interest" description="Disordered" evidence="1">
    <location>
        <begin position="1"/>
        <end position="43"/>
    </location>
</feature>
<keyword evidence="3" id="KW-1185">Reference proteome</keyword>
<organism evidence="2 3">
    <name type="scientific">Colletotrichum phormii</name>
    <dbReference type="NCBI Taxonomy" id="359342"/>
    <lineage>
        <taxon>Eukaryota</taxon>
        <taxon>Fungi</taxon>
        <taxon>Dikarya</taxon>
        <taxon>Ascomycota</taxon>
        <taxon>Pezizomycotina</taxon>
        <taxon>Sordariomycetes</taxon>
        <taxon>Hypocreomycetidae</taxon>
        <taxon>Glomerellales</taxon>
        <taxon>Glomerellaceae</taxon>
        <taxon>Colletotrichum</taxon>
        <taxon>Colletotrichum acutatum species complex</taxon>
    </lineage>
</organism>
<gene>
    <name evidence="2" type="ORF">BDP81DRAFT_467424</name>
</gene>
<dbReference type="EMBL" id="JAHMHQ010000001">
    <property type="protein sequence ID" value="KAK1656030.1"/>
    <property type="molecule type" value="Genomic_DNA"/>
</dbReference>
<dbReference type="GeneID" id="85479318"/>
<feature type="compositionally biased region" description="Polar residues" evidence="1">
    <location>
        <begin position="9"/>
        <end position="29"/>
    </location>
</feature>